<dbReference type="EMBL" id="CAJVQB010055966">
    <property type="protein sequence ID" value="CAG8837471.1"/>
    <property type="molecule type" value="Genomic_DNA"/>
</dbReference>
<gene>
    <name evidence="1" type="ORF">GMARGA_LOCUS33509</name>
</gene>
<keyword evidence="2" id="KW-1185">Reference proteome</keyword>
<comment type="caution">
    <text evidence="1">The sequence shown here is derived from an EMBL/GenBank/DDBJ whole genome shotgun (WGS) entry which is preliminary data.</text>
</comment>
<protein>
    <submittedName>
        <fullName evidence="1">32249_t:CDS:1</fullName>
    </submittedName>
</protein>
<evidence type="ECO:0000313" key="2">
    <source>
        <dbReference type="Proteomes" id="UP000789901"/>
    </source>
</evidence>
<name>A0ABN7WPE8_GIGMA</name>
<reference evidence="1 2" key="1">
    <citation type="submission" date="2021-06" db="EMBL/GenBank/DDBJ databases">
        <authorList>
            <person name="Kallberg Y."/>
            <person name="Tangrot J."/>
            <person name="Rosling A."/>
        </authorList>
    </citation>
    <scope>NUCLEOTIDE SEQUENCE [LARGE SCALE GENOMIC DNA]</scope>
    <source>
        <strain evidence="1 2">120-4 pot B 10/14</strain>
    </source>
</reference>
<evidence type="ECO:0000313" key="1">
    <source>
        <dbReference type="EMBL" id="CAG8837471.1"/>
    </source>
</evidence>
<proteinExistence type="predicted"/>
<dbReference type="Proteomes" id="UP000789901">
    <property type="component" value="Unassembled WGS sequence"/>
</dbReference>
<feature type="non-terminal residue" evidence="1">
    <location>
        <position position="1"/>
    </location>
</feature>
<accession>A0ABN7WPE8</accession>
<sequence>TTSTAEIIRWKESPQVDNCYRALFEKNSERVFWVSIIARTVFSIVAIPTLTNYHCAFTLAVCDILLNPQSKTVLCKDKLMKHQMS</sequence>
<organism evidence="1 2">
    <name type="scientific">Gigaspora margarita</name>
    <dbReference type="NCBI Taxonomy" id="4874"/>
    <lineage>
        <taxon>Eukaryota</taxon>
        <taxon>Fungi</taxon>
        <taxon>Fungi incertae sedis</taxon>
        <taxon>Mucoromycota</taxon>
        <taxon>Glomeromycotina</taxon>
        <taxon>Glomeromycetes</taxon>
        <taxon>Diversisporales</taxon>
        <taxon>Gigasporaceae</taxon>
        <taxon>Gigaspora</taxon>
    </lineage>
</organism>